<evidence type="ECO:0000313" key="1">
    <source>
        <dbReference type="EMBL" id="KOM43520.1"/>
    </source>
</evidence>
<dbReference type="Proteomes" id="UP000053144">
    <property type="component" value="Chromosome 5"/>
</dbReference>
<protein>
    <submittedName>
        <fullName evidence="1">Uncharacterized protein</fullName>
    </submittedName>
</protein>
<organism evidence="1 2">
    <name type="scientific">Phaseolus angularis</name>
    <name type="common">Azuki bean</name>
    <name type="synonym">Vigna angularis</name>
    <dbReference type="NCBI Taxonomy" id="3914"/>
    <lineage>
        <taxon>Eukaryota</taxon>
        <taxon>Viridiplantae</taxon>
        <taxon>Streptophyta</taxon>
        <taxon>Embryophyta</taxon>
        <taxon>Tracheophyta</taxon>
        <taxon>Spermatophyta</taxon>
        <taxon>Magnoliopsida</taxon>
        <taxon>eudicotyledons</taxon>
        <taxon>Gunneridae</taxon>
        <taxon>Pentapetalae</taxon>
        <taxon>rosids</taxon>
        <taxon>fabids</taxon>
        <taxon>Fabales</taxon>
        <taxon>Fabaceae</taxon>
        <taxon>Papilionoideae</taxon>
        <taxon>50 kb inversion clade</taxon>
        <taxon>NPAAA clade</taxon>
        <taxon>indigoferoid/millettioid clade</taxon>
        <taxon>Phaseoleae</taxon>
        <taxon>Vigna</taxon>
    </lineage>
</organism>
<gene>
    <name evidence="1" type="ORF">LR48_Vigan05g112400</name>
</gene>
<reference evidence="2" key="1">
    <citation type="journal article" date="2015" name="Proc. Natl. Acad. Sci. U.S.A.">
        <title>Genome sequencing of adzuki bean (Vigna angularis) provides insight into high starch and low fat accumulation and domestication.</title>
        <authorList>
            <person name="Yang K."/>
            <person name="Tian Z."/>
            <person name="Chen C."/>
            <person name="Luo L."/>
            <person name="Zhao B."/>
            <person name="Wang Z."/>
            <person name="Yu L."/>
            <person name="Li Y."/>
            <person name="Sun Y."/>
            <person name="Li W."/>
            <person name="Chen Y."/>
            <person name="Li Y."/>
            <person name="Zhang Y."/>
            <person name="Ai D."/>
            <person name="Zhao J."/>
            <person name="Shang C."/>
            <person name="Ma Y."/>
            <person name="Wu B."/>
            <person name="Wang M."/>
            <person name="Gao L."/>
            <person name="Sun D."/>
            <person name="Zhang P."/>
            <person name="Guo F."/>
            <person name="Wang W."/>
            <person name="Li Y."/>
            <person name="Wang J."/>
            <person name="Varshney R.K."/>
            <person name="Wang J."/>
            <person name="Ling H.Q."/>
            <person name="Wan P."/>
        </authorList>
    </citation>
    <scope>NUCLEOTIDE SEQUENCE</scope>
    <source>
        <strain evidence="2">cv. Jingnong 6</strain>
    </source>
</reference>
<name>A0A0L9UKX4_PHAAN</name>
<dbReference type="Gramene" id="KOM43520">
    <property type="protein sequence ID" value="KOM43520"/>
    <property type="gene ID" value="LR48_Vigan05g112400"/>
</dbReference>
<sequence>MMLSRASHRHGQAMVVDVFTMREALFDGDVVEEKSGLAFAVWWPLFSGGFATTRLVTEGFDLGLCKNASSFPKISSGFVVSL</sequence>
<dbReference type="EMBL" id="CM003375">
    <property type="protein sequence ID" value="KOM43520.1"/>
    <property type="molecule type" value="Genomic_DNA"/>
</dbReference>
<proteinExistence type="predicted"/>
<evidence type="ECO:0000313" key="2">
    <source>
        <dbReference type="Proteomes" id="UP000053144"/>
    </source>
</evidence>
<dbReference type="AlphaFoldDB" id="A0A0L9UKX4"/>
<accession>A0A0L9UKX4</accession>